<organism evidence="2 3">
    <name type="scientific">Mycobacterium kubicae</name>
    <dbReference type="NCBI Taxonomy" id="120959"/>
    <lineage>
        <taxon>Bacteria</taxon>
        <taxon>Bacillati</taxon>
        <taxon>Actinomycetota</taxon>
        <taxon>Actinomycetes</taxon>
        <taxon>Mycobacteriales</taxon>
        <taxon>Mycobacteriaceae</taxon>
        <taxon>Mycobacterium</taxon>
        <taxon>Mycobacterium simiae complex</taxon>
    </lineage>
</organism>
<accession>A0ABQ1BHU5</accession>
<dbReference type="RefSeq" id="WP_163703761.1">
    <property type="nucleotide sequence ID" value="NZ_BLKU01000001.1"/>
</dbReference>
<keyword evidence="3" id="KW-1185">Reference proteome</keyword>
<dbReference type="EMBL" id="BLKU01000001">
    <property type="protein sequence ID" value="GFG62809.1"/>
    <property type="molecule type" value="Genomic_DNA"/>
</dbReference>
<comment type="caution">
    <text evidence="2">The sequence shown here is derived from an EMBL/GenBank/DDBJ whole genome shotgun (WGS) entry which is preliminary data.</text>
</comment>
<evidence type="ECO:0000313" key="2">
    <source>
        <dbReference type="EMBL" id="GFG62809.1"/>
    </source>
</evidence>
<evidence type="ECO:0000256" key="1">
    <source>
        <dbReference type="SAM" id="MobiDB-lite"/>
    </source>
</evidence>
<name>A0ABQ1BHU5_9MYCO</name>
<reference evidence="2 3" key="1">
    <citation type="journal article" date="2019" name="Emerg. Microbes Infect.">
        <title>Comprehensive subspecies identification of 175 nontuberculous mycobacteria species based on 7547 genomic profiles.</title>
        <authorList>
            <person name="Matsumoto Y."/>
            <person name="Kinjo T."/>
            <person name="Motooka D."/>
            <person name="Nabeya D."/>
            <person name="Jung N."/>
            <person name="Uechi K."/>
            <person name="Horii T."/>
            <person name="Iida T."/>
            <person name="Fujita J."/>
            <person name="Nakamura S."/>
        </authorList>
    </citation>
    <scope>NUCLEOTIDE SEQUENCE [LARGE SCALE GENOMIC DNA]</scope>
    <source>
        <strain evidence="2 3">JCM 13573</strain>
    </source>
</reference>
<proteinExistence type="predicted"/>
<dbReference type="Proteomes" id="UP000465306">
    <property type="component" value="Unassembled WGS sequence"/>
</dbReference>
<sequence>MGGIGVPPSRGLAAARWLLAVWAPTAGLGRRLGVVGGAPAAKDESEPGRLPTPRRGVCGLLHPPGSAV</sequence>
<gene>
    <name evidence="2" type="ORF">MKUB_02990</name>
</gene>
<feature type="region of interest" description="Disordered" evidence="1">
    <location>
        <begin position="37"/>
        <end position="68"/>
    </location>
</feature>
<protein>
    <submittedName>
        <fullName evidence="2">Uncharacterized protein</fullName>
    </submittedName>
</protein>
<evidence type="ECO:0000313" key="3">
    <source>
        <dbReference type="Proteomes" id="UP000465306"/>
    </source>
</evidence>